<dbReference type="Gene3D" id="2.70.98.40">
    <property type="entry name" value="Glycoside hydrolase, family 65, N-terminal domain"/>
    <property type="match status" value="1"/>
</dbReference>
<evidence type="ECO:0000256" key="1">
    <source>
        <dbReference type="ARBA" id="ARBA00006768"/>
    </source>
</evidence>
<dbReference type="RefSeq" id="WP_135483451.1">
    <property type="nucleotide sequence ID" value="NZ_SRMF01000004.1"/>
</dbReference>
<dbReference type="InterPro" id="IPR012341">
    <property type="entry name" value="6hp_glycosidase-like_sf"/>
</dbReference>
<feature type="binding site" evidence="5">
    <location>
        <begin position="598"/>
        <end position="599"/>
    </location>
    <ligand>
        <name>substrate</name>
    </ligand>
</feature>
<evidence type="ECO:0000256" key="5">
    <source>
        <dbReference type="PIRSR" id="PIRSR036289-51"/>
    </source>
</evidence>
<dbReference type="Pfam" id="PF03632">
    <property type="entry name" value="Glyco_hydro_65m"/>
    <property type="match status" value="1"/>
</dbReference>
<reference evidence="9 10" key="1">
    <citation type="submission" date="2019-04" db="EMBL/GenBank/DDBJ databases">
        <title>Natronospirillum operosus gen. nov., sp. nov., a haloalkaliphilic satellite isolated from decaying biomass of laboratory culture of cyanobacterium Geitlerinema sp. and proposal of Natronospirillaceae fam. nov. and Saccharospirillaceae fam. nov.</title>
        <authorList>
            <person name="Kevbrin V."/>
            <person name="Boltyanskaya Y."/>
            <person name="Koziaeva V."/>
            <person name="Grouzdev D.S."/>
            <person name="Park M."/>
            <person name="Cho J."/>
        </authorList>
    </citation>
    <scope>NUCLEOTIDE SEQUENCE [LARGE SCALE GENOMIC DNA]</scope>
    <source>
        <strain evidence="9 10">G-116</strain>
    </source>
</reference>
<dbReference type="SUPFAM" id="SSF48208">
    <property type="entry name" value="Six-hairpin glycosidases"/>
    <property type="match status" value="1"/>
</dbReference>
<feature type="domain" description="Glycoside hydrolase family 65 N-terminal" evidence="8">
    <location>
        <begin position="17"/>
        <end position="252"/>
    </location>
</feature>
<sequence>MELSNQLHTDTGWEFYERTFDPQQVVTTGSNFMIGNGYLGYRGTLAEWDAEQHVACVVADTWDTAEPGRLTELCNVPNPLYFQVRVGDETLSAFAGATTDYARAMDLRCGLFSRRSTWQGRAPGAITIEEEKFASYDDIHLLAMRYRVTAQQDTEISVLTGIDGRVWSISGEHFRHTEAHTLGDAADLIAMDVVTVEEGTLIRVAEGLNITGSVPVHASVREVERRVLREMTFRLRAGDTITFEKFASVQHSNGVADSQAGALACVERARDQGFEALLAAHRQCWERMWAVSDIRIEGDLESQLLARFNVFHNIIHTPSHARLPVGARGLSCQVYQGAAFWDQETFNLPMYLYTQPELARHLLEYRYDTLDGARRKAERLGYSGAFYAWTSGKTGDELFPDFFFTDVLTGRPIRNHFNCWQIHISPDITYALWLYYDATGDWDFIERCGAEIAFEIARFIGSRVHLRVDLDRYELIRLLGPDEYHENVDNNAYTLYLSHFAVDRALVLYEQMQQRAPEQLRALRARIGLTDEELSYWRDILHRLYLPQPDADTGLIEQFDGFFGLEDTTPAELRQRLIDPGEYWGWPNGVAVHAQVLKQADLLQLFALLDDFSPAVMRANYEYYEPRTEHGSSLSPSVHALIATKAGLQDEAWRYFMEAATIDLYSRSKKVMSGGSFLGGIHTAACGGIWQVIVRGFAGFEIHDGALHFAPHLPARWQQFSFPLAFRDNHLEVTIDAGGVTVSAAAANQAAVPVVVGQQQLDVTPGSTETLFA</sequence>
<dbReference type="GO" id="GO:0030246">
    <property type="term" value="F:carbohydrate binding"/>
    <property type="evidence" value="ECO:0007669"/>
    <property type="project" value="InterPro"/>
</dbReference>
<keyword evidence="3" id="KW-0808">Transferase</keyword>
<dbReference type="InterPro" id="IPR005194">
    <property type="entry name" value="Glyco_hydro_65_C"/>
</dbReference>
<evidence type="ECO:0000256" key="2">
    <source>
        <dbReference type="ARBA" id="ARBA00022676"/>
    </source>
</evidence>
<dbReference type="PIRSF" id="PIRSF036289">
    <property type="entry name" value="Glycosyl_hydrolase_malt_phosph"/>
    <property type="match status" value="1"/>
</dbReference>
<dbReference type="GO" id="GO:0016757">
    <property type="term" value="F:glycosyltransferase activity"/>
    <property type="evidence" value="ECO:0007669"/>
    <property type="project" value="UniProtKB-KW"/>
</dbReference>
<dbReference type="Proteomes" id="UP000297475">
    <property type="component" value="Unassembled WGS sequence"/>
</dbReference>
<dbReference type="AlphaFoldDB" id="A0A4Z0WDH1"/>
<dbReference type="InterPro" id="IPR005195">
    <property type="entry name" value="Glyco_hydro_65_M"/>
</dbReference>
<evidence type="ECO:0000313" key="10">
    <source>
        <dbReference type="Proteomes" id="UP000297475"/>
    </source>
</evidence>
<comment type="similarity">
    <text evidence="1">Belongs to the glycosyl hydrolase 65 family.</text>
</comment>
<keyword evidence="10" id="KW-1185">Reference proteome</keyword>
<feature type="active site" description="Proton donor" evidence="4">
    <location>
        <position position="483"/>
    </location>
</feature>
<feature type="domain" description="Glycoside hydrolase family 65 C-terminal" evidence="7">
    <location>
        <begin position="701"/>
        <end position="761"/>
    </location>
</feature>
<dbReference type="Pfam" id="PF03633">
    <property type="entry name" value="Glyco_hydro_65C"/>
    <property type="match status" value="1"/>
</dbReference>
<dbReference type="PANTHER" id="PTHR11051">
    <property type="entry name" value="GLYCOSYL HYDROLASE-RELATED"/>
    <property type="match status" value="1"/>
</dbReference>
<dbReference type="InterPro" id="IPR005196">
    <property type="entry name" value="Glyco_hydro_65_N"/>
</dbReference>
<dbReference type="Gene3D" id="2.60.420.10">
    <property type="entry name" value="Maltose phosphorylase, domain 3"/>
    <property type="match status" value="1"/>
</dbReference>
<dbReference type="GO" id="GO:0005975">
    <property type="term" value="P:carbohydrate metabolic process"/>
    <property type="evidence" value="ECO:0007669"/>
    <property type="project" value="InterPro"/>
</dbReference>
<evidence type="ECO:0000259" key="8">
    <source>
        <dbReference type="Pfam" id="PF03636"/>
    </source>
</evidence>
<feature type="domain" description="Glycoside hydrolase family 65 central catalytic" evidence="6">
    <location>
        <begin position="307"/>
        <end position="691"/>
    </location>
</feature>
<dbReference type="InterPro" id="IPR037018">
    <property type="entry name" value="GH65_N"/>
</dbReference>
<evidence type="ECO:0000259" key="7">
    <source>
        <dbReference type="Pfam" id="PF03633"/>
    </source>
</evidence>
<evidence type="ECO:0000256" key="3">
    <source>
        <dbReference type="ARBA" id="ARBA00022679"/>
    </source>
</evidence>
<dbReference type="OrthoDB" id="9758855at2"/>
<gene>
    <name evidence="9" type="ORF">E4656_11655</name>
</gene>
<dbReference type="Gene3D" id="1.50.10.10">
    <property type="match status" value="1"/>
</dbReference>
<feature type="binding site" evidence="5">
    <location>
        <begin position="341"/>
        <end position="342"/>
    </location>
    <ligand>
        <name>substrate</name>
    </ligand>
</feature>
<dbReference type="EMBL" id="SRMF01000004">
    <property type="protein sequence ID" value="TGG92779.1"/>
    <property type="molecule type" value="Genomic_DNA"/>
</dbReference>
<proteinExistence type="inferred from homology"/>
<evidence type="ECO:0000259" key="6">
    <source>
        <dbReference type="Pfam" id="PF03632"/>
    </source>
</evidence>
<dbReference type="PANTHER" id="PTHR11051:SF8">
    <property type="entry name" value="PROTEIN-GLUCOSYLGALACTOSYLHYDROXYLYSINE GLUCOSIDASE"/>
    <property type="match status" value="1"/>
</dbReference>
<comment type="caution">
    <text evidence="9">The sequence shown here is derived from an EMBL/GenBank/DDBJ whole genome shotgun (WGS) entry which is preliminary data.</text>
</comment>
<dbReference type="InterPro" id="IPR011013">
    <property type="entry name" value="Gal_mutarotase_sf_dom"/>
</dbReference>
<organism evidence="9 10">
    <name type="scientific">Natronospirillum operosum</name>
    <dbReference type="NCBI Taxonomy" id="2759953"/>
    <lineage>
        <taxon>Bacteria</taxon>
        <taxon>Pseudomonadati</taxon>
        <taxon>Pseudomonadota</taxon>
        <taxon>Gammaproteobacteria</taxon>
        <taxon>Oceanospirillales</taxon>
        <taxon>Natronospirillaceae</taxon>
        <taxon>Natronospirillum</taxon>
    </lineage>
</organism>
<dbReference type="Pfam" id="PF03636">
    <property type="entry name" value="Glyco_hydro_65N"/>
    <property type="match status" value="1"/>
</dbReference>
<name>A0A4Z0WDH1_9GAMM</name>
<protein>
    <submittedName>
        <fullName evidence="9">Glycoside hydrolase family 65 protein</fullName>
    </submittedName>
</protein>
<keyword evidence="9" id="KW-0378">Hydrolase</keyword>
<dbReference type="InterPro" id="IPR008928">
    <property type="entry name" value="6-hairpin_glycosidase_sf"/>
</dbReference>
<accession>A0A4Z0WDH1</accession>
<dbReference type="InterPro" id="IPR017045">
    <property type="entry name" value="Malt_Pase/Glycosyl_Hdrlase"/>
</dbReference>
<keyword evidence="2" id="KW-0328">Glycosyltransferase</keyword>
<dbReference type="GO" id="GO:0004553">
    <property type="term" value="F:hydrolase activity, hydrolyzing O-glycosyl compounds"/>
    <property type="evidence" value="ECO:0007669"/>
    <property type="project" value="TreeGrafter"/>
</dbReference>
<evidence type="ECO:0000256" key="4">
    <source>
        <dbReference type="PIRSR" id="PIRSR036289-50"/>
    </source>
</evidence>
<evidence type="ECO:0000313" key="9">
    <source>
        <dbReference type="EMBL" id="TGG92779.1"/>
    </source>
</evidence>
<dbReference type="SUPFAM" id="SSF74650">
    <property type="entry name" value="Galactose mutarotase-like"/>
    <property type="match status" value="1"/>
</dbReference>